<dbReference type="EMBL" id="GGEC01032460">
    <property type="protein sequence ID" value="MBX12944.1"/>
    <property type="molecule type" value="Transcribed_RNA"/>
</dbReference>
<feature type="chain" id="PRO_5015199794" evidence="1">
    <location>
        <begin position="18"/>
        <end position="36"/>
    </location>
</feature>
<accession>A0A2P2L4N8</accession>
<reference evidence="2" key="1">
    <citation type="submission" date="2018-02" db="EMBL/GenBank/DDBJ databases">
        <title>Rhizophora mucronata_Transcriptome.</title>
        <authorList>
            <person name="Meera S.P."/>
            <person name="Sreeshan A."/>
            <person name="Augustine A."/>
        </authorList>
    </citation>
    <scope>NUCLEOTIDE SEQUENCE</scope>
    <source>
        <tissue evidence="2">Leaf</tissue>
    </source>
</reference>
<keyword evidence="1" id="KW-0732">Signal</keyword>
<feature type="signal peptide" evidence="1">
    <location>
        <begin position="1"/>
        <end position="17"/>
    </location>
</feature>
<sequence length="36" mass="4134">MKKGVIGLMCLIDLLLREYPVPTLFGKWHCFVVTVI</sequence>
<name>A0A2P2L4N8_RHIMU</name>
<evidence type="ECO:0000313" key="2">
    <source>
        <dbReference type="EMBL" id="MBX12944.1"/>
    </source>
</evidence>
<proteinExistence type="predicted"/>
<dbReference type="AlphaFoldDB" id="A0A2P2L4N8"/>
<evidence type="ECO:0000256" key="1">
    <source>
        <dbReference type="SAM" id="SignalP"/>
    </source>
</evidence>
<protein>
    <submittedName>
        <fullName evidence="2">Uncharacterized protein</fullName>
    </submittedName>
</protein>
<organism evidence="2">
    <name type="scientific">Rhizophora mucronata</name>
    <name type="common">Asiatic mangrove</name>
    <dbReference type="NCBI Taxonomy" id="61149"/>
    <lineage>
        <taxon>Eukaryota</taxon>
        <taxon>Viridiplantae</taxon>
        <taxon>Streptophyta</taxon>
        <taxon>Embryophyta</taxon>
        <taxon>Tracheophyta</taxon>
        <taxon>Spermatophyta</taxon>
        <taxon>Magnoliopsida</taxon>
        <taxon>eudicotyledons</taxon>
        <taxon>Gunneridae</taxon>
        <taxon>Pentapetalae</taxon>
        <taxon>rosids</taxon>
        <taxon>fabids</taxon>
        <taxon>Malpighiales</taxon>
        <taxon>Rhizophoraceae</taxon>
        <taxon>Rhizophora</taxon>
    </lineage>
</organism>